<gene>
    <name evidence="11" type="ORF">M569_08336</name>
</gene>
<dbReference type="SUPFAM" id="SSF53901">
    <property type="entry name" value="Thiolase-like"/>
    <property type="match status" value="2"/>
</dbReference>
<dbReference type="PROSITE" id="PS00441">
    <property type="entry name" value="CHALCONE_SYNTH"/>
    <property type="match status" value="1"/>
</dbReference>
<evidence type="ECO:0000256" key="4">
    <source>
        <dbReference type="ARBA" id="ARBA00012975"/>
    </source>
</evidence>
<comment type="similarity">
    <text evidence="3 8">Belongs to the thiolase-like superfamily. Chalcone/stilbene synthases family.</text>
</comment>
<dbReference type="PANTHER" id="PTHR11877:SF80">
    <property type="entry name" value="CHALCONE SYNTHASE 1"/>
    <property type="match status" value="1"/>
</dbReference>
<dbReference type="InterPro" id="IPR001099">
    <property type="entry name" value="Chalcone/stilbene_synt_N"/>
</dbReference>
<dbReference type="AlphaFoldDB" id="S8CNS2"/>
<evidence type="ECO:0000259" key="9">
    <source>
        <dbReference type="Pfam" id="PF00195"/>
    </source>
</evidence>
<dbReference type="EC" id="2.3.1.74" evidence="4"/>
<proteinExistence type="inferred from homology"/>
<comment type="caution">
    <text evidence="11">The sequence shown here is derived from an EMBL/GenBank/DDBJ whole genome shotgun (WGS) entry which is preliminary data.</text>
</comment>
<dbReference type="PANTHER" id="PTHR11877">
    <property type="entry name" value="HYDROXYMETHYLGLUTARYL-COA SYNTHASE"/>
    <property type="match status" value="1"/>
</dbReference>
<dbReference type="Pfam" id="PF00195">
    <property type="entry name" value="Chal_sti_synt_N"/>
    <property type="match status" value="1"/>
</dbReference>
<reference evidence="11 12" key="1">
    <citation type="journal article" date="2013" name="BMC Genomics">
        <title>The miniature genome of a carnivorous plant Genlisea aurea contains a low number of genes and short non-coding sequences.</title>
        <authorList>
            <person name="Leushkin E.V."/>
            <person name="Sutormin R.A."/>
            <person name="Nabieva E.R."/>
            <person name="Penin A.A."/>
            <person name="Kondrashov A.S."/>
            <person name="Logacheva M.D."/>
        </authorList>
    </citation>
    <scope>NUCLEOTIDE SEQUENCE [LARGE SCALE GENOMIC DNA]</scope>
</reference>
<dbReference type="EMBL" id="AUSU01003682">
    <property type="protein sequence ID" value="EPS66441.1"/>
    <property type="molecule type" value="Genomic_DNA"/>
</dbReference>
<dbReference type="Proteomes" id="UP000015453">
    <property type="component" value="Unassembled WGS sequence"/>
</dbReference>
<keyword evidence="6" id="KW-0284">Flavonoid biosynthesis</keyword>
<evidence type="ECO:0000313" key="11">
    <source>
        <dbReference type="EMBL" id="EPS66441.1"/>
    </source>
</evidence>
<protein>
    <recommendedName>
        <fullName evidence="4">chalcone synthase</fullName>
        <ecNumber evidence="4">2.3.1.74</ecNumber>
    </recommendedName>
</protein>
<dbReference type="InterPro" id="IPR018088">
    <property type="entry name" value="Chalcone/stilbene_synthase_AS"/>
</dbReference>
<evidence type="ECO:0000259" key="10">
    <source>
        <dbReference type="Pfam" id="PF02797"/>
    </source>
</evidence>
<evidence type="ECO:0000256" key="6">
    <source>
        <dbReference type="ARBA" id="ARBA00023241"/>
    </source>
</evidence>
<dbReference type="CDD" id="cd00831">
    <property type="entry name" value="CHS_like"/>
    <property type="match status" value="1"/>
</dbReference>
<keyword evidence="12" id="KW-1185">Reference proteome</keyword>
<dbReference type="InterPro" id="IPR011141">
    <property type="entry name" value="Polyketide_synthase_type-III"/>
</dbReference>
<feature type="non-terminal residue" evidence="11">
    <location>
        <position position="271"/>
    </location>
</feature>
<comment type="function">
    <text evidence="1">The primary product of this enzyme is 4,2',4',6'-tetrahydroxychalcone (also termed naringenin-chalcone or chalcone) which can under specific conditions spontaneously isomerize into naringenin.</text>
</comment>
<dbReference type="Pfam" id="PF02797">
    <property type="entry name" value="Chal_sti_synt_C"/>
    <property type="match status" value="1"/>
</dbReference>
<name>S8CNS2_9LAMI</name>
<evidence type="ECO:0000256" key="2">
    <source>
        <dbReference type="ARBA" id="ARBA00004966"/>
    </source>
</evidence>
<feature type="domain" description="Chalcone/stilbene synthase C-terminal" evidence="10">
    <location>
        <begin position="123"/>
        <end position="271"/>
    </location>
</feature>
<evidence type="ECO:0000313" key="12">
    <source>
        <dbReference type="Proteomes" id="UP000015453"/>
    </source>
</evidence>
<accession>S8CNS2</accession>
<dbReference type="InterPro" id="IPR012328">
    <property type="entry name" value="Chalcone/stilbene_synt_C"/>
</dbReference>
<evidence type="ECO:0000256" key="1">
    <source>
        <dbReference type="ARBA" id="ARBA00002969"/>
    </source>
</evidence>
<dbReference type="GO" id="GO:0009813">
    <property type="term" value="P:flavonoid biosynthetic process"/>
    <property type="evidence" value="ECO:0007669"/>
    <property type="project" value="UniProtKB-UniPathway"/>
</dbReference>
<dbReference type="UniPathway" id="UPA00154"/>
<evidence type="ECO:0000256" key="5">
    <source>
        <dbReference type="ARBA" id="ARBA00022679"/>
    </source>
</evidence>
<feature type="domain" description="Chalcone/stilbene synthase N-terminal" evidence="9">
    <location>
        <begin position="2"/>
        <end position="111"/>
    </location>
</feature>
<evidence type="ECO:0000256" key="7">
    <source>
        <dbReference type="ARBA" id="ARBA00023315"/>
    </source>
</evidence>
<organism evidence="11 12">
    <name type="scientific">Genlisea aurea</name>
    <dbReference type="NCBI Taxonomy" id="192259"/>
    <lineage>
        <taxon>Eukaryota</taxon>
        <taxon>Viridiplantae</taxon>
        <taxon>Streptophyta</taxon>
        <taxon>Embryophyta</taxon>
        <taxon>Tracheophyta</taxon>
        <taxon>Spermatophyta</taxon>
        <taxon>Magnoliopsida</taxon>
        <taxon>eudicotyledons</taxon>
        <taxon>Gunneridae</taxon>
        <taxon>Pentapetalae</taxon>
        <taxon>asterids</taxon>
        <taxon>lamiids</taxon>
        <taxon>Lamiales</taxon>
        <taxon>Lentibulariaceae</taxon>
        <taxon>Genlisea</taxon>
    </lineage>
</organism>
<keyword evidence="5 8" id="KW-0808">Transferase</keyword>
<dbReference type="FunFam" id="3.40.47.10:FF:000014">
    <property type="entry name" value="Chalcone synthase 1"/>
    <property type="match status" value="1"/>
</dbReference>
<dbReference type="OrthoDB" id="1500228at2759"/>
<comment type="pathway">
    <text evidence="2">Secondary metabolite biosynthesis; flavonoid biosynthesis.</text>
</comment>
<evidence type="ECO:0000256" key="8">
    <source>
        <dbReference type="RuleBase" id="RU003633"/>
    </source>
</evidence>
<keyword evidence="7 8" id="KW-0012">Acyltransferase</keyword>
<dbReference type="GO" id="GO:0030639">
    <property type="term" value="P:polyketide biosynthetic process"/>
    <property type="evidence" value="ECO:0007669"/>
    <property type="project" value="TreeGrafter"/>
</dbReference>
<dbReference type="Gene3D" id="3.40.47.10">
    <property type="match status" value="2"/>
</dbReference>
<dbReference type="GO" id="GO:0016210">
    <property type="term" value="F:naringenin-chalcone synthase activity"/>
    <property type="evidence" value="ECO:0007669"/>
    <property type="project" value="UniProtKB-EC"/>
</dbReference>
<feature type="non-terminal residue" evidence="11">
    <location>
        <position position="1"/>
    </location>
</feature>
<dbReference type="InterPro" id="IPR016039">
    <property type="entry name" value="Thiolase-like"/>
</dbReference>
<evidence type="ECO:0000256" key="3">
    <source>
        <dbReference type="ARBA" id="ARBA00005531"/>
    </source>
</evidence>
<sequence length="271" mass="29594">VGTAVSEITHLIFCTSSCIEMPGADCRLAKLLGLHPSVRRFLIFGQGCNGGATVLRLAKDVAENNAGARVLVVSVENMLCMFRGPGDDDMENLVGQALFGDGAGAAIVGSELVADVERSIFDLSWARQTLLPNSEGLITCQLREVGLIVRMLKSVPDLISENIDDCLREAFEPLGISDWNSIFWVCHPGGRAILDKIQAKLRLQPENLRVTRQVLAENRNMASVCVFFVMDEMRKSSADRRLKTTGEGLEWGVVFGFEPGLTVETLIIRSV</sequence>